<dbReference type="OrthoDB" id="10639408at2759"/>
<evidence type="ECO:0000313" key="1">
    <source>
        <dbReference type="EMBL" id="PSR92021.1"/>
    </source>
</evidence>
<organism evidence="1 2">
    <name type="scientific">Hermanssonia centrifuga</name>
    <dbReference type="NCBI Taxonomy" id="98765"/>
    <lineage>
        <taxon>Eukaryota</taxon>
        <taxon>Fungi</taxon>
        <taxon>Dikarya</taxon>
        <taxon>Basidiomycota</taxon>
        <taxon>Agaricomycotina</taxon>
        <taxon>Agaricomycetes</taxon>
        <taxon>Polyporales</taxon>
        <taxon>Meruliaceae</taxon>
        <taxon>Hermanssonia</taxon>
    </lineage>
</organism>
<dbReference type="Proteomes" id="UP000186601">
    <property type="component" value="Unassembled WGS sequence"/>
</dbReference>
<name>A0A2R6PJ54_9APHY</name>
<gene>
    <name evidence="1" type="ORF">PHLCEN_2v4793</name>
</gene>
<evidence type="ECO:0000313" key="2">
    <source>
        <dbReference type="Proteomes" id="UP000186601"/>
    </source>
</evidence>
<keyword evidence="2" id="KW-1185">Reference proteome</keyword>
<comment type="caution">
    <text evidence="1">The sequence shown here is derived from an EMBL/GenBank/DDBJ whole genome shotgun (WGS) entry which is preliminary data.</text>
</comment>
<dbReference type="AlphaFoldDB" id="A0A2R6PJ54"/>
<feature type="non-terminal residue" evidence="1">
    <location>
        <position position="1"/>
    </location>
</feature>
<reference evidence="1 2" key="1">
    <citation type="submission" date="2018-02" db="EMBL/GenBank/DDBJ databases">
        <title>Genome sequence of the basidiomycete white-rot fungus Phlebia centrifuga.</title>
        <authorList>
            <person name="Granchi Z."/>
            <person name="Peng M."/>
            <person name="de Vries R.P."/>
            <person name="Hilden K."/>
            <person name="Makela M.R."/>
            <person name="Grigoriev I."/>
            <person name="Riley R."/>
        </authorList>
    </citation>
    <scope>NUCLEOTIDE SEQUENCE [LARGE SCALE GENOMIC DNA]</scope>
    <source>
        <strain evidence="1 2">FBCC195</strain>
    </source>
</reference>
<accession>A0A2R6PJ54</accession>
<proteinExistence type="predicted"/>
<feature type="non-terminal residue" evidence="1">
    <location>
        <position position="223"/>
    </location>
</feature>
<sequence>FTIHPDAEVNIESKELMHAGRWTFVRQTFTRLNRCIWQCPEPFLNPVFLNLSTSLIIQHIEKDLKYWLNPRGMEPVEVRKHFALGTSRHFTLSGHEQNETLVHNEALSIALDYVYVLGNIHGKISDRTTTSHLRWVPDTTPPPEYPSPDFHSLLKDSSGVSAVALCLRHPGPYDGGVEYMFEKIIKPAIDLLFRSMPVAILPGTDCAPPPMTATNTTFPLLIV</sequence>
<protein>
    <submittedName>
        <fullName evidence="1">Uncharacterized protein</fullName>
    </submittedName>
</protein>
<dbReference type="EMBL" id="MLYV02000484">
    <property type="protein sequence ID" value="PSR92021.1"/>
    <property type="molecule type" value="Genomic_DNA"/>
</dbReference>